<evidence type="ECO:0000256" key="2">
    <source>
        <dbReference type="SAM" id="MobiDB-lite"/>
    </source>
</evidence>
<dbReference type="GeneID" id="80871150"/>
<dbReference type="AlphaFoldDB" id="A0A9W9B513"/>
<comment type="caution">
    <text evidence="3">The sequence shown here is derived from an EMBL/GenBank/DDBJ whole genome shotgun (WGS) entry which is preliminary data.</text>
</comment>
<gene>
    <name evidence="3" type="ORF">T069G_09252</name>
</gene>
<dbReference type="RefSeq" id="XP_056024940.1">
    <property type="nucleotide sequence ID" value="XM_056176462.1"/>
</dbReference>
<evidence type="ECO:0000313" key="3">
    <source>
        <dbReference type="EMBL" id="KAJ4855884.1"/>
    </source>
</evidence>
<evidence type="ECO:0000256" key="1">
    <source>
        <dbReference type="SAM" id="Coils"/>
    </source>
</evidence>
<accession>A0A9W9B513</accession>
<feature type="region of interest" description="Disordered" evidence="2">
    <location>
        <begin position="101"/>
        <end position="164"/>
    </location>
</feature>
<keyword evidence="4" id="KW-1185">Reference proteome</keyword>
<keyword evidence="1" id="KW-0175">Coiled coil</keyword>
<feature type="compositionally biased region" description="Basic residues" evidence="2">
    <location>
        <begin position="152"/>
        <end position="164"/>
    </location>
</feature>
<feature type="compositionally biased region" description="Low complexity" evidence="2">
    <location>
        <begin position="123"/>
        <end position="137"/>
    </location>
</feature>
<proteinExistence type="predicted"/>
<dbReference type="EMBL" id="JAOPEN010000006">
    <property type="protein sequence ID" value="KAJ4855884.1"/>
    <property type="molecule type" value="Genomic_DNA"/>
</dbReference>
<sequence length="191" mass="21983">MSSKESDEVMEMPHQYVERVAALEAQIKEHQEHIKVLKWQHQVYEMQMDIERHNQERRIEALEKQLQELLQEQTTLPLFLQEILQDEQRQATLPSSIREVLLPPRPAPTSNQPQQPPPPPPAVAQAAASAAATQAAPLLTITHEQEWGRGPGRGRGRGHRRGRHERHYRIQGMDFWGSLRYVTSDGVTMEL</sequence>
<feature type="coiled-coil region" evidence="1">
    <location>
        <begin position="20"/>
        <end position="72"/>
    </location>
</feature>
<evidence type="ECO:0000313" key="4">
    <source>
        <dbReference type="Proteomes" id="UP001140511"/>
    </source>
</evidence>
<name>A0A9W9B513_9HYPO</name>
<dbReference type="Proteomes" id="UP001140511">
    <property type="component" value="Unassembled WGS sequence"/>
</dbReference>
<protein>
    <submittedName>
        <fullName evidence="3">Uncharacterized protein</fullName>
    </submittedName>
</protein>
<organism evidence="3 4">
    <name type="scientific">Trichoderma breve</name>
    <dbReference type="NCBI Taxonomy" id="2034170"/>
    <lineage>
        <taxon>Eukaryota</taxon>
        <taxon>Fungi</taxon>
        <taxon>Dikarya</taxon>
        <taxon>Ascomycota</taxon>
        <taxon>Pezizomycotina</taxon>
        <taxon>Sordariomycetes</taxon>
        <taxon>Hypocreomycetidae</taxon>
        <taxon>Hypocreales</taxon>
        <taxon>Hypocreaceae</taxon>
        <taxon>Trichoderma</taxon>
    </lineage>
</organism>
<reference evidence="3" key="1">
    <citation type="submission" date="2022-09" db="EMBL/GenBank/DDBJ databases">
        <title>Chromosome-level assembly of Trichoderma breve T069, a fungus used in development of biopesticide product.</title>
        <authorList>
            <person name="Lin R."/>
            <person name="Liu T."/>
        </authorList>
    </citation>
    <scope>NUCLEOTIDE SEQUENCE</scope>
    <source>
        <strain evidence="3">T069</strain>
    </source>
</reference>